<dbReference type="Proteomes" id="UP000199642">
    <property type="component" value="Unassembled WGS sequence"/>
</dbReference>
<dbReference type="STRING" id="435880.SAMN04487988_11399"/>
<proteinExistence type="predicted"/>
<evidence type="ECO:0000313" key="2">
    <source>
        <dbReference type="Proteomes" id="UP000199642"/>
    </source>
</evidence>
<dbReference type="EMBL" id="FOPC01000013">
    <property type="protein sequence ID" value="SFH02730.1"/>
    <property type="molecule type" value="Genomic_DNA"/>
</dbReference>
<evidence type="ECO:0000313" key="1">
    <source>
        <dbReference type="EMBL" id="SFH02730.1"/>
    </source>
</evidence>
<gene>
    <name evidence="1" type="ORF">SAMN04487988_11399</name>
</gene>
<accession>A0A1I2WMW5</accession>
<reference evidence="2" key="1">
    <citation type="submission" date="2016-10" db="EMBL/GenBank/DDBJ databases">
        <authorList>
            <person name="Varghese N."/>
            <person name="Submissions S."/>
        </authorList>
    </citation>
    <scope>NUCLEOTIDE SEQUENCE [LARGE SCALE GENOMIC DNA]</scope>
    <source>
        <strain evidence="2">DSM 19315</strain>
    </source>
</reference>
<sequence>MLKVFKPQAFFEDFLRFKFELSFFTEFTEDQRFLKIKINVTEMLSFDTGVIFFVG</sequence>
<name>A0A1I2WMW5_9BACT</name>
<organism evidence="1 2">
    <name type="scientific">Algoriphagus hitonicola</name>
    <dbReference type="NCBI Taxonomy" id="435880"/>
    <lineage>
        <taxon>Bacteria</taxon>
        <taxon>Pseudomonadati</taxon>
        <taxon>Bacteroidota</taxon>
        <taxon>Cytophagia</taxon>
        <taxon>Cytophagales</taxon>
        <taxon>Cyclobacteriaceae</taxon>
        <taxon>Algoriphagus</taxon>
    </lineage>
</organism>
<keyword evidence="2" id="KW-1185">Reference proteome</keyword>
<dbReference type="AlphaFoldDB" id="A0A1I2WMW5"/>
<protein>
    <submittedName>
        <fullName evidence="1">Uncharacterized protein</fullName>
    </submittedName>
</protein>